<comment type="function">
    <text evidence="13">Metalloprotease that acts as a negative regulator of the Wnt signaling pathway.</text>
</comment>
<evidence type="ECO:0000256" key="10">
    <source>
        <dbReference type="ARBA" id="ARBA00023049"/>
    </source>
</evidence>
<reference evidence="14" key="2">
    <citation type="submission" date="2022-06" db="UniProtKB">
        <authorList>
            <consortium name="EnsemblMetazoa"/>
        </authorList>
    </citation>
    <scope>IDENTIFICATION</scope>
    <source>
        <strain evidence="14">DF5081</strain>
    </source>
</reference>
<comment type="similarity">
    <text evidence="3 13">Belongs to the TIKI family.</text>
</comment>
<dbReference type="InterPro" id="IPR002816">
    <property type="entry name" value="TraB/PrgY/GumN_fam"/>
</dbReference>
<dbReference type="GO" id="GO:0046872">
    <property type="term" value="F:metal ion binding"/>
    <property type="evidence" value="ECO:0007669"/>
    <property type="project" value="UniProtKB-UniRule"/>
</dbReference>
<name>A0A8R1E6V2_CAEJA</name>
<keyword evidence="8 13" id="KW-0378">Hydrolase</keyword>
<dbReference type="GO" id="GO:0005886">
    <property type="term" value="C:plasma membrane"/>
    <property type="evidence" value="ECO:0007669"/>
    <property type="project" value="UniProtKB-SubCell"/>
</dbReference>
<evidence type="ECO:0000256" key="9">
    <source>
        <dbReference type="ARBA" id="ARBA00022989"/>
    </source>
</evidence>
<dbReference type="AlphaFoldDB" id="A0A8R1E6V2"/>
<evidence type="ECO:0000256" key="12">
    <source>
        <dbReference type="ARBA" id="ARBA00023180"/>
    </source>
</evidence>
<keyword evidence="15" id="KW-1185">Reference proteome</keyword>
<evidence type="ECO:0000256" key="8">
    <source>
        <dbReference type="ARBA" id="ARBA00022801"/>
    </source>
</evidence>
<dbReference type="GO" id="GO:0004222">
    <property type="term" value="F:metalloendopeptidase activity"/>
    <property type="evidence" value="ECO:0007669"/>
    <property type="project" value="UniProtKB-UniRule"/>
</dbReference>
<evidence type="ECO:0000313" key="14">
    <source>
        <dbReference type="EnsemblMetazoa" id="CJA28109a.1"/>
    </source>
</evidence>
<dbReference type="CDD" id="cd14789">
    <property type="entry name" value="Tiki"/>
    <property type="match status" value="1"/>
</dbReference>
<evidence type="ECO:0000256" key="6">
    <source>
        <dbReference type="ARBA" id="ARBA00022723"/>
    </source>
</evidence>
<keyword evidence="6 13" id="KW-0479">Metal-binding</keyword>
<evidence type="ECO:0000256" key="11">
    <source>
        <dbReference type="ARBA" id="ARBA00023136"/>
    </source>
</evidence>
<keyword evidence="9" id="KW-1133">Transmembrane helix</keyword>
<dbReference type="Proteomes" id="UP000005237">
    <property type="component" value="Unassembled WGS sequence"/>
</dbReference>
<dbReference type="Pfam" id="PF01963">
    <property type="entry name" value="TraB_PrgY_gumN"/>
    <property type="match status" value="1"/>
</dbReference>
<proteinExistence type="inferred from homology"/>
<protein>
    <recommendedName>
        <fullName evidence="13">Metalloprotease TIKI homolog</fullName>
        <ecNumber evidence="13">3.4.-.-</ecNumber>
    </recommendedName>
</protein>
<evidence type="ECO:0000256" key="4">
    <source>
        <dbReference type="ARBA" id="ARBA00022670"/>
    </source>
</evidence>
<dbReference type="GO" id="GO:0016055">
    <property type="term" value="P:Wnt signaling pathway"/>
    <property type="evidence" value="ECO:0007669"/>
    <property type="project" value="UniProtKB-KW"/>
</dbReference>
<dbReference type="GO" id="GO:0030178">
    <property type="term" value="P:negative regulation of Wnt signaling pathway"/>
    <property type="evidence" value="ECO:0007669"/>
    <property type="project" value="UniProtKB-UniRule"/>
</dbReference>
<comment type="cofactor">
    <cofactor evidence="1">
        <name>Co(2+)</name>
        <dbReference type="ChEBI" id="CHEBI:48828"/>
    </cofactor>
</comment>
<evidence type="ECO:0000256" key="13">
    <source>
        <dbReference type="RuleBase" id="RU369069"/>
    </source>
</evidence>
<evidence type="ECO:0000256" key="3">
    <source>
        <dbReference type="ARBA" id="ARBA00008261"/>
    </source>
</evidence>
<comment type="subcellular location">
    <subcellularLocation>
        <location evidence="13">Cell membrane</location>
        <topology evidence="13">Single-pass type I membrane protein</topology>
    </subcellularLocation>
    <subcellularLocation>
        <location evidence="2">Membrane</location>
        <topology evidence="2">Single-pass type I membrane protein</topology>
    </subcellularLocation>
</comment>
<keyword evidence="13" id="KW-0879">Wnt signaling pathway</keyword>
<dbReference type="GO" id="GO:0006508">
    <property type="term" value="P:proteolysis"/>
    <property type="evidence" value="ECO:0007669"/>
    <property type="project" value="UniProtKB-KW"/>
</dbReference>
<sequence length="226" mass="26516">MRNNMIKQGSGIFFDWYIALKAAEERKTIISIETSTEQCNPLWSVSEDEIVYGIEASLKELEALHAERSTLLWNSTSRENELVKHYKCGTLEDKFFNKKEIPTEMVHNIEEFRAANIREKLNYDIFTQRNYRMARRMDEVFRQKSNHIVFVAIGAGHFFGDNSVLRHLQRKGYIVQQIGENDKMYLVFFFQLNIGNINLSFQLNHKCTSSSKAKIQTCMEKRARVE</sequence>
<keyword evidence="10 13" id="KW-0482">Metalloprotease</keyword>
<dbReference type="PANTHER" id="PTHR31120">
    <property type="entry name" value="METALLOPROTEASE TIKI"/>
    <property type="match status" value="1"/>
</dbReference>
<organism evidence="14 15">
    <name type="scientific">Caenorhabditis japonica</name>
    <dbReference type="NCBI Taxonomy" id="281687"/>
    <lineage>
        <taxon>Eukaryota</taxon>
        <taxon>Metazoa</taxon>
        <taxon>Ecdysozoa</taxon>
        <taxon>Nematoda</taxon>
        <taxon>Chromadorea</taxon>
        <taxon>Rhabditida</taxon>
        <taxon>Rhabditina</taxon>
        <taxon>Rhabditomorpha</taxon>
        <taxon>Rhabditoidea</taxon>
        <taxon>Rhabditidae</taxon>
        <taxon>Peloderinae</taxon>
        <taxon>Caenorhabditis</taxon>
    </lineage>
</organism>
<accession>A0A8R1E6V2</accession>
<comment type="cofactor">
    <cofactor evidence="13">
        <name>Mn(2+)</name>
        <dbReference type="ChEBI" id="CHEBI:29035"/>
    </cofactor>
    <cofactor evidence="13">
        <name>Co(2+)</name>
        <dbReference type="ChEBI" id="CHEBI:48828"/>
    </cofactor>
    <text evidence="13">Divalent metal cations. Mn(2+) or Co(2+).</text>
</comment>
<evidence type="ECO:0000313" key="15">
    <source>
        <dbReference type="Proteomes" id="UP000005237"/>
    </source>
</evidence>
<evidence type="ECO:0000256" key="1">
    <source>
        <dbReference type="ARBA" id="ARBA00001941"/>
    </source>
</evidence>
<reference evidence="15" key="1">
    <citation type="submission" date="2010-08" db="EMBL/GenBank/DDBJ databases">
        <authorList>
            <consortium name="Caenorhabditis japonica Sequencing Consortium"/>
            <person name="Wilson R.K."/>
        </authorList>
    </citation>
    <scope>NUCLEOTIDE SEQUENCE [LARGE SCALE GENOMIC DNA]</scope>
    <source>
        <strain evidence="15">DF5081</strain>
    </source>
</reference>
<keyword evidence="11" id="KW-0472">Membrane</keyword>
<dbReference type="InterPro" id="IPR040230">
    <property type="entry name" value="TIKI1/2-like"/>
</dbReference>
<dbReference type="EnsemblMetazoa" id="CJA28109a.1">
    <property type="protein sequence ID" value="CJA28109a.1"/>
    <property type="gene ID" value="WBGene00183683"/>
</dbReference>
<dbReference type="PANTHER" id="PTHR31120:SF6">
    <property type="entry name" value="METALLOPROTEASE TIKI HOMOLOG"/>
    <property type="match status" value="1"/>
</dbReference>
<evidence type="ECO:0000256" key="5">
    <source>
        <dbReference type="ARBA" id="ARBA00022692"/>
    </source>
</evidence>
<evidence type="ECO:0000256" key="2">
    <source>
        <dbReference type="ARBA" id="ARBA00004479"/>
    </source>
</evidence>
<dbReference type="EC" id="3.4.-.-" evidence="13"/>
<keyword evidence="4 13" id="KW-0645">Protease</keyword>
<evidence type="ECO:0000256" key="7">
    <source>
        <dbReference type="ARBA" id="ARBA00022729"/>
    </source>
</evidence>
<keyword evidence="5" id="KW-0812">Transmembrane</keyword>
<keyword evidence="13" id="KW-1003">Cell membrane</keyword>
<keyword evidence="7 13" id="KW-0732">Signal</keyword>
<keyword evidence="12" id="KW-0325">Glycoprotein</keyword>